<dbReference type="InterPro" id="IPR036271">
    <property type="entry name" value="Tet_transcr_reg_TetR-rel_C_sf"/>
</dbReference>
<dbReference type="Pfam" id="PF00440">
    <property type="entry name" value="TetR_N"/>
    <property type="match status" value="1"/>
</dbReference>
<dbReference type="Gene3D" id="1.10.357.10">
    <property type="entry name" value="Tetracycline Repressor, domain 2"/>
    <property type="match status" value="1"/>
</dbReference>
<dbReference type="Gene3D" id="1.10.10.60">
    <property type="entry name" value="Homeodomain-like"/>
    <property type="match status" value="1"/>
</dbReference>
<dbReference type="InterPro" id="IPR009057">
    <property type="entry name" value="Homeodomain-like_sf"/>
</dbReference>
<dbReference type="InterPro" id="IPR050624">
    <property type="entry name" value="HTH-type_Tx_Regulator"/>
</dbReference>
<dbReference type="PANTHER" id="PTHR43479">
    <property type="entry name" value="ACREF/ENVCD OPERON REPRESSOR-RELATED"/>
    <property type="match status" value="1"/>
</dbReference>
<reference evidence="4" key="1">
    <citation type="submission" date="2021-01" db="EMBL/GenBank/DDBJ databases">
        <title>Genome public.</title>
        <authorList>
            <person name="Liu C."/>
            <person name="Sun Q."/>
        </authorList>
    </citation>
    <scope>NUCLEOTIDE SEQUENCE</scope>
    <source>
        <strain evidence="4">YIM B02565</strain>
    </source>
</reference>
<keyword evidence="1 2" id="KW-0238">DNA-binding</keyword>
<dbReference type="PROSITE" id="PS01081">
    <property type="entry name" value="HTH_TETR_1"/>
    <property type="match status" value="1"/>
</dbReference>
<gene>
    <name evidence="4" type="ORF">JK634_06710</name>
</gene>
<dbReference type="SUPFAM" id="SSF46689">
    <property type="entry name" value="Homeodomain-like"/>
    <property type="match status" value="1"/>
</dbReference>
<name>A0A937FDW4_9CLOT</name>
<evidence type="ECO:0000313" key="4">
    <source>
        <dbReference type="EMBL" id="MBL4931489.1"/>
    </source>
</evidence>
<feature type="DNA-binding region" description="H-T-H motif" evidence="2">
    <location>
        <begin position="21"/>
        <end position="40"/>
    </location>
</feature>
<dbReference type="PRINTS" id="PR00455">
    <property type="entry name" value="HTHTETR"/>
</dbReference>
<dbReference type="PROSITE" id="PS50977">
    <property type="entry name" value="HTH_TETR_2"/>
    <property type="match status" value="1"/>
</dbReference>
<accession>A0A937FDW4</accession>
<feature type="domain" description="HTH tetR-type" evidence="3">
    <location>
        <begin position="1"/>
        <end position="58"/>
    </location>
</feature>
<dbReference type="EMBL" id="JAESWA010000020">
    <property type="protein sequence ID" value="MBL4931489.1"/>
    <property type="molecule type" value="Genomic_DNA"/>
</dbReference>
<keyword evidence="5" id="KW-1185">Reference proteome</keyword>
<dbReference type="GO" id="GO:0003677">
    <property type="term" value="F:DNA binding"/>
    <property type="evidence" value="ECO:0007669"/>
    <property type="project" value="UniProtKB-UniRule"/>
</dbReference>
<dbReference type="RefSeq" id="WP_202766874.1">
    <property type="nucleotide sequence ID" value="NZ_JAESWA010000020.1"/>
</dbReference>
<evidence type="ECO:0000256" key="1">
    <source>
        <dbReference type="ARBA" id="ARBA00023125"/>
    </source>
</evidence>
<sequence length="192" mass="22692">MDKILQVAKVLFCERGFDGTSVRDITNSLNITPGALYAHFKSKQELFFSLLFTVWDDFIKSIHETINDNSHRSIQMQLYGIYAFYVNFDKNDHYNSTLLLRNFIFPPYSLNEEVREFSIEKYSIVIEKVKPIFIDGIKQGVLKNYGLNKHIDFFNTLIKSIAIDIIESNGTKDLEYFDKYWNTYWKEISENY</sequence>
<protein>
    <submittedName>
        <fullName evidence="4">TetR/AcrR family transcriptional regulator</fullName>
    </submittedName>
</protein>
<evidence type="ECO:0000313" key="5">
    <source>
        <dbReference type="Proteomes" id="UP000623681"/>
    </source>
</evidence>
<dbReference type="InterPro" id="IPR001647">
    <property type="entry name" value="HTH_TetR"/>
</dbReference>
<dbReference type="AlphaFoldDB" id="A0A937FDW4"/>
<organism evidence="4 5">
    <name type="scientific">Clostridium paridis</name>
    <dbReference type="NCBI Taxonomy" id="2803863"/>
    <lineage>
        <taxon>Bacteria</taxon>
        <taxon>Bacillati</taxon>
        <taxon>Bacillota</taxon>
        <taxon>Clostridia</taxon>
        <taxon>Eubacteriales</taxon>
        <taxon>Clostridiaceae</taxon>
        <taxon>Clostridium</taxon>
    </lineage>
</organism>
<dbReference type="SUPFAM" id="SSF48498">
    <property type="entry name" value="Tetracyclin repressor-like, C-terminal domain"/>
    <property type="match status" value="1"/>
</dbReference>
<proteinExistence type="predicted"/>
<dbReference type="PANTHER" id="PTHR43479:SF11">
    <property type="entry name" value="ACREF_ENVCD OPERON REPRESSOR-RELATED"/>
    <property type="match status" value="1"/>
</dbReference>
<comment type="caution">
    <text evidence="4">The sequence shown here is derived from an EMBL/GenBank/DDBJ whole genome shotgun (WGS) entry which is preliminary data.</text>
</comment>
<dbReference type="Proteomes" id="UP000623681">
    <property type="component" value="Unassembled WGS sequence"/>
</dbReference>
<evidence type="ECO:0000259" key="3">
    <source>
        <dbReference type="PROSITE" id="PS50977"/>
    </source>
</evidence>
<dbReference type="InterPro" id="IPR023772">
    <property type="entry name" value="DNA-bd_HTH_TetR-type_CS"/>
</dbReference>
<evidence type="ECO:0000256" key="2">
    <source>
        <dbReference type="PROSITE-ProRule" id="PRU00335"/>
    </source>
</evidence>